<feature type="non-terminal residue" evidence="2">
    <location>
        <position position="105"/>
    </location>
</feature>
<evidence type="ECO:0000313" key="3">
    <source>
        <dbReference type="Proteomes" id="UP000037035"/>
    </source>
</evidence>
<reference evidence="2 3" key="1">
    <citation type="submission" date="2015-08" db="EMBL/GenBank/DDBJ databases">
        <title>Next Generation Sequencing and Analysis of the Genome of Puccinia sorghi L Schw, the Causal Agent of Maize Common Rust.</title>
        <authorList>
            <person name="Rochi L."/>
            <person name="Burguener G."/>
            <person name="Darino M."/>
            <person name="Turjanski A."/>
            <person name="Kreff E."/>
            <person name="Dieguez M.J."/>
            <person name="Sacco F."/>
        </authorList>
    </citation>
    <scope>NUCLEOTIDE SEQUENCE [LARGE SCALE GENOMIC DNA]</scope>
    <source>
        <strain evidence="2 3">RO10H11247</strain>
    </source>
</reference>
<evidence type="ECO:0000313" key="2">
    <source>
        <dbReference type="EMBL" id="KNZ52860.1"/>
    </source>
</evidence>
<proteinExistence type="predicted"/>
<feature type="region of interest" description="Disordered" evidence="1">
    <location>
        <begin position="20"/>
        <end position="50"/>
    </location>
</feature>
<dbReference type="OrthoDB" id="5552562at2759"/>
<evidence type="ECO:0000256" key="1">
    <source>
        <dbReference type="SAM" id="MobiDB-lite"/>
    </source>
</evidence>
<organism evidence="2 3">
    <name type="scientific">Puccinia sorghi</name>
    <dbReference type="NCBI Taxonomy" id="27349"/>
    <lineage>
        <taxon>Eukaryota</taxon>
        <taxon>Fungi</taxon>
        <taxon>Dikarya</taxon>
        <taxon>Basidiomycota</taxon>
        <taxon>Pucciniomycotina</taxon>
        <taxon>Pucciniomycetes</taxon>
        <taxon>Pucciniales</taxon>
        <taxon>Pucciniaceae</taxon>
        <taxon>Puccinia</taxon>
    </lineage>
</organism>
<comment type="caution">
    <text evidence="2">The sequence shown here is derived from an EMBL/GenBank/DDBJ whole genome shotgun (WGS) entry which is preliminary data.</text>
</comment>
<sequence>MVTKERTQILAMEETLRQTWARLDTQQPRSNKSRSRTQPGQARQTPTLQQHLRHGCQECFPTDASKVAFATSFMRDYAATWCQLYLNRIFKGEPLDWTDFLKDLE</sequence>
<dbReference type="Proteomes" id="UP000037035">
    <property type="component" value="Unassembled WGS sequence"/>
</dbReference>
<gene>
    <name evidence="2" type="ORF">VP01_3424g1</name>
</gene>
<dbReference type="AlphaFoldDB" id="A0A0L6UYD5"/>
<accession>A0A0L6UYD5</accession>
<feature type="compositionally biased region" description="Polar residues" evidence="1">
    <location>
        <begin position="24"/>
        <end position="50"/>
    </location>
</feature>
<dbReference type="EMBL" id="LAVV01008418">
    <property type="protein sequence ID" value="KNZ52860.1"/>
    <property type="molecule type" value="Genomic_DNA"/>
</dbReference>
<protein>
    <recommendedName>
        <fullName evidence="4">Retrotransposon gag domain-containing protein</fullName>
    </recommendedName>
</protein>
<dbReference type="VEuPathDB" id="FungiDB:VP01_3424g1"/>
<evidence type="ECO:0008006" key="4">
    <source>
        <dbReference type="Google" id="ProtNLM"/>
    </source>
</evidence>
<keyword evidence="3" id="KW-1185">Reference proteome</keyword>
<name>A0A0L6UYD5_9BASI</name>